<dbReference type="Pfam" id="PF07388">
    <property type="entry name" value="A-2_8-polyST"/>
    <property type="match status" value="1"/>
</dbReference>
<feature type="domain" description="Glycosyltransferase 2-like" evidence="2">
    <location>
        <begin position="5"/>
        <end position="116"/>
    </location>
</feature>
<accession>A0ABP9K9C0</accession>
<evidence type="ECO:0000256" key="1">
    <source>
        <dbReference type="SAM" id="MobiDB-lite"/>
    </source>
</evidence>
<dbReference type="EMBL" id="BAABKC010000032">
    <property type="protein sequence ID" value="GAA5052380.1"/>
    <property type="molecule type" value="Genomic_DNA"/>
</dbReference>
<feature type="compositionally biased region" description="Low complexity" evidence="1">
    <location>
        <begin position="332"/>
        <end position="353"/>
    </location>
</feature>
<dbReference type="InterPro" id="IPR029044">
    <property type="entry name" value="Nucleotide-diphossugar_trans"/>
</dbReference>
<evidence type="ECO:0000259" key="2">
    <source>
        <dbReference type="Pfam" id="PF00535"/>
    </source>
</evidence>
<gene>
    <name evidence="3" type="ORF">GCM10023336_21800</name>
</gene>
<dbReference type="InterPro" id="IPR001173">
    <property type="entry name" value="Glyco_trans_2-like"/>
</dbReference>
<dbReference type="PANTHER" id="PTHR43685:SF11">
    <property type="entry name" value="GLYCOSYLTRANSFERASE TAGX-RELATED"/>
    <property type="match status" value="1"/>
</dbReference>
<evidence type="ECO:0000313" key="4">
    <source>
        <dbReference type="Proteomes" id="UP001500124"/>
    </source>
</evidence>
<proteinExistence type="predicted"/>
<dbReference type="PANTHER" id="PTHR43685">
    <property type="entry name" value="GLYCOSYLTRANSFERASE"/>
    <property type="match status" value="1"/>
</dbReference>
<organism evidence="3 4">
    <name type="scientific">Streptomyces similanensis</name>
    <dbReference type="NCBI Taxonomy" id="1274988"/>
    <lineage>
        <taxon>Bacteria</taxon>
        <taxon>Bacillati</taxon>
        <taxon>Actinomycetota</taxon>
        <taxon>Actinomycetes</taxon>
        <taxon>Kitasatosporales</taxon>
        <taxon>Streptomycetaceae</taxon>
        <taxon>Streptomyces</taxon>
    </lineage>
</organism>
<dbReference type="CDD" id="cd00761">
    <property type="entry name" value="Glyco_tranf_GTA_type"/>
    <property type="match status" value="1"/>
</dbReference>
<dbReference type="InterPro" id="IPR010866">
    <property type="entry name" value="A-2_8-polyST"/>
</dbReference>
<evidence type="ECO:0000313" key="3">
    <source>
        <dbReference type="EMBL" id="GAA5052380.1"/>
    </source>
</evidence>
<dbReference type="Gene3D" id="3.90.550.10">
    <property type="entry name" value="Spore Coat Polysaccharide Biosynthesis Protein SpsA, Chain A"/>
    <property type="match status" value="1"/>
</dbReference>
<dbReference type="Pfam" id="PF00535">
    <property type="entry name" value="Glycos_transf_2"/>
    <property type="match status" value="1"/>
</dbReference>
<reference evidence="4" key="1">
    <citation type="journal article" date="2019" name="Int. J. Syst. Evol. Microbiol.">
        <title>The Global Catalogue of Microorganisms (GCM) 10K type strain sequencing project: providing services to taxonomists for standard genome sequencing and annotation.</title>
        <authorList>
            <consortium name="The Broad Institute Genomics Platform"/>
            <consortium name="The Broad Institute Genome Sequencing Center for Infectious Disease"/>
            <person name="Wu L."/>
            <person name="Ma J."/>
        </authorList>
    </citation>
    <scope>NUCLEOTIDE SEQUENCE [LARGE SCALE GENOMIC DNA]</scope>
    <source>
        <strain evidence="4">JCM 18410</strain>
    </source>
</reference>
<protein>
    <recommendedName>
        <fullName evidence="2">Glycosyltransferase 2-like domain-containing protein</fullName>
    </recommendedName>
</protein>
<dbReference type="InterPro" id="IPR050834">
    <property type="entry name" value="Glycosyltransf_2"/>
</dbReference>
<name>A0ABP9K9C0_9ACTN</name>
<comment type="caution">
    <text evidence="3">The sequence shown here is derived from an EMBL/GenBank/DDBJ whole genome shotgun (WGS) entry which is preliminary data.</text>
</comment>
<feature type="region of interest" description="Disordered" evidence="1">
    <location>
        <begin position="314"/>
        <end position="368"/>
    </location>
</feature>
<sequence>MSTLSVVVPCHNVEAYVAETVRSLAVNADPAFEFLLIDDCSTDRTGPIIEDMIGTLPNARLIRHETNQGVAQARNTGLDEASGDYVTFLDGDDWYAPGHLRAMVDRISRLGCDFARTDHVLATGRKRQIRYAPARLRDVVMDPRDGIAPAHMATMVDYPFVPFGIYSSRLFENGEGRFETRLRTAEDRLWVWRLHLRARSYAALGLQGAFYRRGVETSLTQISDTRQLDFIPAYDTVLREVTADPEGDRFLPKAIRTYCAMIAFHMNKADQYETAVARQLRSESAAALHRMPQQVLDETLATLDDERSALLRRLRDTGEGRPGRPAPTVVGPPVFRTPRPAAAPAAPTAPRSADSPGRSRTGSSAVRPEPVQIFQASTLYGAATLAAALDAGQFGPAGRARRVLLLTNNAAVPEVTPLMSDMAGYREIAARFDQVEDWNEAIAPHHPAGWQPRPDDAPLWERVLRARWGLGAGAVTLVVESIQVSPARSLAAVFAGAPVHVYADGLMSYGPTRDEPPHSVAVRVRRLLHLDLVPGLRPLLLSEFGVEPEVVPHDAFRAVLSELSLAAADDPEMTRAAEAAPTALLLGQYLAALGILTDEEEEDLHVRMLRAAAAAGHRSVAFKPHPTAPVRYGEALEREAAAAGVRLTTLRGTLLAEVFYARLPLELVVGCFSTAMLTATAYFGIPTARVGTRTVLRRLTPYENSNRVPLVIVDHVVPDLEAADATAPSEAPPALQSLLAAVGYCMQSARYPWLRAEAEPLLARAAHASEAGQEGAYAAYFGAERPAGLDLPGGHRRRPLLRQALARGRREAASGR</sequence>
<dbReference type="SUPFAM" id="SSF53448">
    <property type="entry name" value="Nucleotide-diphospho-sugar transferases"/>
    <property type="match status" value="1"/>
</dbReference>
<keyword evidence="4" id="KW-1185">Reference proteome</keyword>
<dbReference type="Proteomes" id="UP001500124">
    <property type="component" value="Unassembled WGS sequence"/>
</dbReference>